<dbReference type="Proteomes" id="UP000053780">
    <property type="component" value="Unassembled WGS sequence"/>
</dbReference>
<dbReference type="VEuPathDB" id="MicrosporidiaDB:NAPIS_ORF01612"/>
<sequence length="122" mass="14186">MLYLIWKMSLDGVAFFESSVGCLNGIKLNCIYGGKYKRDISEIYYIDNTKINSIQQTYKFNQFPEKVAIFISPDVSIEDVFLSLHTSINIFYLSNNDIPKEKVLQNNFNSLCTITEPYSFFY</sequence>
<evidence type="ECO:0000313" key="2">
    <source>
        <dbReference type="Proteomes" id="UP000053780"/>
    </source>
</evidence>
<reference evidence="1 2" key="1">
    <citation type="journal article" date="2013" name="BMC Genomics">
        <title>Genome sequencing and comparative genomics of honey bee microsporidia, Nosema apis reveal novel insights into host-parasite interactions.</title>
        <authorList>
            <person name="Chen Yp."/>
            <person name="Pettis J.S."/>
            <person name="Zhao Y."/>
            <person name="Liu X."/>
            <person name="Tallon L.J."/>
            <person name="Sadzewicz L.D."/>
            <person name="Li R."/>
            <person name="Zheng H."/>
            <person name="Huang S."/>
            <person name="Zhang X."/>
            <person name="Hamilton M.C."/>
            <person name="Pernal S.F."/>
            <person name="Melathopoulos A.P."/>
            <person name="Yan X."/>
            <person name="Evans J.D."/>
        </authorList>
    </citation>
    <scope>NUCLEOTIDE SEQUENCE [LARGE SCALE GENOMIC DNA]</scope>
    <source>
        <strain evidence="1 2">BRL 01</strain>
    </source>
</reference>
<evidence type="ECO:0000313" key="1">
    <source>
        <dbReference type="EMBL" id="EQB60827.1"/>
    </source>
</evidence>
<dbReference type="HOGENOM" id="CLU_2027372_0_0_1"/>
<protein>
    <submittedName>
        <fullName evidence="1">Uncharacterized protein</fullName>
    </submittedName>
</protein>
<gene>
    <name evidence="1" type="ORF">NAPIS_ORF01612</name>
</gene>
<name>T0KZW9_9MICR</name>
<organism evidence="1 2">
    <name type="scientific">Vairimorpha apis BRL 01</name>
    <dbReference type="NCBI Taxonomy" id="1037528"/>
    <lineage>
        <taxon>Eukaryota</taxon>
        <taxon>Fungi</taxon>
        <taxon>Fungi incertae sedis</taxon>
        <taxon>Microsporidia</taxon>
        <taxon>Nosematidae</taxon>
        <taxon>Vairimorpha</taxon>
    </lineage>
</organism>
<proteinExistence type="predicted"/>
<keyword evidence="2" id="KW-1185">Reference proteome</keyword>
<dbReference type="EMBL" id="KE647232">
    <property type="protein sequence ID" value="EQB60827.1"/>
    <property type="molecule type" value="Genomic_DNA"/>
</dbReference>
<dbReference type="AlphaFoldDB" id="T0KZW9"/>
<accession>T0KZW9</accession>